<organism evidence="2 3">
    <name type="scientific">Lojkania enalia</name>
    <dbReference type="NCBI Taxonomy" id="147567"/>
    <lineage>
        <taxon>Eukaryota</taxon>
        <taxon>Fungi</taxon>
        <taxon>Dikarya</taxon>
        <taxon>Ascomycota</taxon>
        <taxon>Pezizomycotina</taxon>
        <taxon>Dothideomycetes</taxon>
        <taxon>Pleosporomycetidae</taxon>
        <taxon>Pleosporales</taxon>
        <taxon>Pleosporales incertae sedis</taxon>
        <taxon>Lojkania</taxon>
    </lineage>
</organism>
<dbReference type="PANTHER" id="PTHR43301:SF3">
    <property type="entry name" value="ARABINAN ENDO-1,5-ALPHA-L-ARABINOSIDASE A-RELATED"/>
    <property type="match status" value="1"/>
</dbReference>
<dbReference type="Gene3D" id="2.115.10.20">
    <property type="entry name" value="Glycosyl hydrolase domain, family 43"/>
    <property type="match status" value="1"/>
</dbReference>
<feature type="chain" id="PRO_5040162317" description="Glycoside hydrolase family 43 protein" evidence="1">
    <location>
        <begin position="24"/>
        <end position="346"/>
    </location>
</feature>
<protein>
    <recommendedName>
        <fullName evidence="4">Glycoside hydrolase family 43 protein</fullName>
    </recommendedName>
</protein>
<dbReference type="AlphaFoldDB" id="A0A9P4N3U4"/>
<dbReference type="PANTHER" id="PTHR43301">
    <property type="entry name" value="ARABINAN ENDO-1,5-ALPHA-L-ARABINOSIDASE"/>
    <property type="match status" value="1"/>
</dbReference>
<proteinExistence type="predicted"/>
<feature type="signal peptide" evidence="1">
    <location>
        <begin position="1"/>
        <end position="23"/>
    </location>
</feature>
<evidence type="ECO:0000313" key="2">
    <source>
        <dbReference type="EMBL" id="KAF2261119.1"/>
    </source>
</evidence>
<dbReference type="EMBL" id="ML986664">
    <property type="protein sequence ID" value="KAF2261119.1"/>
    <property type="molecule type" value="Genomic_DNA"/>
</dbReference>
<reference evidence="3" key="1">
    <citation type="journal article" date="2020" name="Stud. Mycol.">
        <title>101 Dothideomycetes genomes: A test case for predicting lifestyles and emergence of pathogens.</title>
        <authorList>
            <person name="Haridas S."/>
            <person name="Albert R."/>
            <person name="Binder M."/>
            <person name="Bloem J."/>
            <person name="LaButti K."/>
            <person name="Salamov A."/>
            <person name="Andreopoulos B."/>
            <person name="Baker S."/>
            <person name="Barry K."/>
            <person name="Bills G."/>
            <person name="Bluhm B."/>
            <person name="Cannon C."/>
            <person name="Castanera R."/>
            <person name="Culley D."/>
            <person name="Daum C."/>
            <person name="Ezra D."/>
            <person name="Gonzalez J."/>
            <person name="Henrissat B."/>
            <person name="Kuo A."/>
            <person name="Liang C."/>
            <person name="Lipzen A."/>
            <person name="Lutzoni F."/>
            <person name="Magnuson J."/>
            <person name="Mondo S."/>
            <person name="Nolan M."/>
            <person name="Ohm R."/>
            <person name="Pangilinan J."/>
            <person name="Park H.-J."/>
            <person name="Ramirez L."/>
            <person name="Alfaro M."/>
            <person name="Sun H."/>
            <person name="Tritt A."/>
            <person name="Yoshinaga Y."/>
            <person name="Zwiers L.-H."/>
            <person name="Turgeon B."/>
            <person name="Goodwin S."/>
            <person name="Spatafora J."/>
            <person name="Crous P."/>
            <person name="Grigoriev I."/>
        </authorList>
    </citation>
    <scope>NUCLEOTIDE SEQUENCE [LARGE SCALE GENOMIC DNA]</scope>
    <source>
        <strain evidence="3">CBS 304.66</strain>
    </source>
</reference>
<keyword evidence="1" id="KW-0732">Signal</keyword>
<dbReference type="InterPro" id="IPR050727">
    <property type="entry name" value="GH43_arabinanases"/>
</dbReference>
<sequence>MFSRLSSALAALAALAGPFLALASPVVPRNLASRQETKWNFTDYAYFYFRGERRPNGEQVHIAVSNNNDPGSWTTLNNGNPILISNVGYKGIRDPVLIPNHDRSKYWVISTDLKVYDYGWNSGFCFTCQGTHQIVIWESEDLINWTGPTHPIVSPDNAGMTWAPDAIWHPEKKAYQVFWTSKLDGNSALHIMRSFTTDFKNFTIGERYVDRGMDATIAHDDSTGNYYFISKNGPGNGIEHNVANSLEGPWRKISDRIGLSKMQAGEGPLIFKNNVNPNKWHLWIDAYLDGGRYIPFETDDVESGQWMPSQGYGLPADPRHGSVVPITAAEREALMTLSENMIAGKK</sequence>
<evidence type="ECO:0000256" key="1">
    <source>
        <dbReference type="SAM" id="SignalP"/>
    </source>
</evidence>
<evidence type="ECO:0008006" key="4">
    <source>
        <dbReference type="Google" id="ProtNLM"/>
    </source>
</evidence>
<accession>A0A9P4N3U4</accession>
<comment type="caution">
    <text evidence="2">The sequence shown here is derived from an EMBL/GenBank/DDBJ whole genome shotgun (WGS) entry which is preliminary data.</text>
</comment>
<dbReference type="OrthoDB" id="19657at2759"/>
<dbReference type="SUPFAM" id="SSF75005">
    <property type="entry name" value="Arabinanase/levansucrase/invertase"/>
    <property type="match status" value="1"/>
</dbReference>
<name>A0A9P4N3U4_9PLEO</name>
<keyword evidence="3" id="KW-1185">Reference proteome</keyword>
<dbReference type="CDD" id="cd08983">
    <property type="entry name" value="GH43_Bt3655-like"/>
    <property type="match status" value="1"/>
</dbReference>
<gene>
    <name evidence="2" type="ORF">CC78DRAFT_535905</name>
</gene>
<dbReference type="InterPro" id="IPR023296">
    <property type="entry name" value="Glyco_hydro_beta-prop_sf"/>
</dbReference>
<evidence type="ECO:0000313" key="3">
    <source>
        <dbReference type="Proteomes" id="UP000800093"/>
    </source>
</evidence>
<dbReference type="Proteomes" id="UP000800093">
    <property type="component" value="Unassembled WGS sequence"/>
</dbReference>